<protein>
    <submittedName>
        <fullName evidence="1">Uncharacterized protein</fullName>
    </submittedName>
</protein>
<dbReference type="HOGENOM" id="CLU_150448_0_0_2"/>
<dbReference type="AlphaFoldDB" id="A0A0F7FIG8"/>
<dbReference type="KEGG" id="thf:MA03_08180"/>
<evidence type="ECO:0000313" key="1">
    <source>
        <dbReference type="EMBL" id="AKG39208.1"/>
    </source>
</evidence>
<keyword evidence="2" id="KW-1185">Reference proteome</keyword>
<organism evidence="1 2">
    <name type="scientific">Infirmifilum uzonense</name>
    <dbReference type="NCBI Taxonomy" id="1550241"/>
    <lineage>
        <taxon>Archaea</taxon>
        <taxon>Thermoproteota</taxon>
        <taxon>Thermoprotei</taxon>
        <taxon>Thermofilales</taxon>
        <taxon>Thermofilaceae</taxon>
        <taxon>Infirmifilum</taxon>
    </lineage>
</organism>
<dbReference type="STRING" id="1550241.MA03_08180"/>
<name>A0A0F7FIG8_9CREN</name>
<proteinExistence type="predicted"/>
<dbReference type="InterPro" id="IPR012340">
    <property type="entry name" value="NA-bd_OB-fold"/>
</dbReference>
<gene>
    <name evidence="1" type="ORF">MA03_08180</name>
</gene>
<accession>A0A0F7FIG8</accession>
<dbReference type="Proteomes" id="UP000067434">
    <property type="component" value="Chromosome"/>
</dbReference>
<evidence type="ECO:0000313" key="2">
    <source>
        <dbReference type="Proteomes" id="UP000067434"/>
    </source>
</evidence>
<reference evidence="1 2" key="1">
    <citation type="journal article" date="2015" name="Stand. Genomic Sci.">
        <title>Complete genome sequence of and proposal of Thermofilum uzonense sp. nov. a novel hyperthermophilic crenarchaeon and emended description of the genus Thermofilum.</title>
        <authorList>
            <person name="Toshchakov S.V."/>
            <person name="Korzhenkov A.A."/>
            <person name="Samarov N.I."/>
            <person name="Mazunin I.O."/>
            <person name="Mozhey O.I."/>
            <person name="Shmyr I.S."/>
            <person name="Derbikova K.S."/>
            <person name="Taranov E.A."/>
            <person name="Dominova I.N."/>
            <person name="Bonch-Osmolovskaya E.A."/>
            <person name="Patrushev M.V."/>
            <person name="Podosokorskaya O.A."/>
            <person name="Kublanov I.V."/>
        </authorList>
    </citation>
    <scope>NUCLEOTIDE SEQUENCE [LARGE SCALE GENOMIC DNA]</scope>
    <source>
        <strain evidence="1 2">1807-2</strain>
    </source>
</reference>
<sequence>MCSGERKMKGTITSMGIVSYANVKRVQIEIEGETLDVEIPDKLLQEVGADPRVGSEVEVELSREPGDLSYWQIVMSAETYLKQEAQGKIYASAGGLQVVIPSKILGDKIDIGEKVYLKLRF</sequence>
<dbReference type="Gene3D" id="2.40.50.140">
    <property type="entry name" value="Nucleic acid-binding proteins"/>
    <property type="match status" value="1"/>
</dbReference>
<dbReference type="EMBL" id="CP009961">
    <property type="protein sequence ID" value="AKG39208.1"/>
    <property type="molecule type" value="Genomic_DNA"/>
</dbReference>
<dbReference type="PATRIC" id="fig|1550241.5.peg.1693"/>